<keyword evidence="1" id="KW-1133">Transmembrane helix</keyword>
<evidence type="ECO:0000313" key="4">
    <source>
        <dbReference type="Proteomes" id="UP000197361"/>
    </source>
</evidence>
<dbReference type="InterPro" id="IPR017850">
    <property type="entry name" value="Alkaline_phosphatase_core_sf"/>
</dbReference>
<dbReference type="Gene3D" id="3.40.720.10">
    <property type="entry name" value="Alkaline Phosphatase, subunit A"/>
    <property type="match status" value="1"/>
</dbReference>
<dbReference type="InterPro" id="IPR000917">
    <property type="entry name" value="Sulfatase_N"/>
</dbReference>
<dbReference type="Pfam" id="PF00884">
    <property type="entry name" value="Sulfatase"/>
    <property type="match status" value="1"/>
</dbReference>
<protein>
    <recommendedName>
        <fullName evidence="2">Sulfatase N-terminal domain-containing protein</fullName>
    </recommendedName>
</protein>
<organism evidence="3 4">
    <name type="scientific">Sphingopyxis bauzanensis</name>
    <dbReference type="NCBI Taxonomy" id="651663"/>
    <lineage>
        <taxon>Bacteria</taxon>
        <taxon>Pseudomonadati</taxon>
        <taxon>Pseudomonadota</taxon>
        <taxon>Alphaproteobacteria</taxon>
        <taxon>Sphingomonadales</taxon>
        <taxon>Sphingomonadaceae</taxon>
        <taxon>Sphingopyxis</taxon>
    </lineage>
</organism>
<gene>
    <name evidence="3" type="ORF">CDQ92_15630</name>
</gene>
<keyword evidence="4" id="KW-1185">Reference proteome</keyword>
<comment type="caution">
    <text evidence="3">The sequence shown here is derived from an EMBL/GenBank/DDBJ whole genome shotgun (WGS) entry which is preliminary data.</text>
</comment>
<feature type="transmembrane region" description="Helical" evidence="1">
    <location>
        <begin position="97"/>
        <end position="117"/>
    </location>
</feature>
<reference evidence="3 4" key="1">
    <citation type="journal article" date="2010" name="Int. J. Syst. Evol. Microbiol.">
        <title>Sphingopyxis bauzanensis sp. nov., a psychrophilic bacterium isolated from soil.</title>
        <authorList>
            <person name="Zhang D.C."/>
            <person name="Liu H.C."/>
            <person name="Xin Y.H."/>
            <person name="Zhou Y.G."/>
            <person name="Schinner F."/>
            <person name="Margesin R."/>
        </authorList>
    </citation>
    <scope>NUCLEOTIDE SEQUENCE [LARGE SCALE GENOMIC DNA]</scope>
    <source>
        <strain evidence="3 4">DSM 22271</strain>
    </source>
</reference>
<keyword evidence="1" id="KW-0812">Transmembrane</keyword>
<feature type="transmembrane region" description="Helical" evidence="1">
    <location>
        <begin position="177"/>
        <end position="196"/>
    </location>
</feature>
<sequence>MAATGPFAIFQDARHIGRAMSLERGDRALRRRFARLAVSVLLFAVGYAIANRFQLTHDVAYRLAAGDPRSAIIALSFLALQASAFLVALLLFSRRWVVLLLLLAALSILINIGYTQIIPELLSGGTLAWMLAEVRQFGNAAGEFGGEFLFVGAQVAASLALFVGARRVARSVVAIPWSRGIAAVSLAMLVAPSLIYRHAEVWPEGTERSLYGLGWDLVSAPPPPPRAAPPLTPYSRAEVPRHIVWVIDESVAEAPFRRLIAPTLANVPHSDFGIAAAMGHCSAPAQVALRSGVDVLNVRKDTDLRRTPSIWGYAKRAGYRTMLIDGQTAGAPQNLLLAPERAMIDEYRPMVGGIDTDLKIADALNAQMKGGGESFTYAVLRGVHFQYRDHYPKGAIPADSPVSLQYGTALRWSKARFFNRLLSGIDREAVAIVYTSDHGQNLTPGALPHCSREGVADEFRVPLLAFLPERQAARYTASPRSGHSVSQIFPATLGWMGYDTAAAKARYDHDLTRPTARYVWFGRTVIPSAEGGTVSVTASSDFPGTDRE</sequence>
<proteinExistence type="predicted"/>
<evidence type="ECO:0000259" key="2">
    <source>
        <dbReference type="Pfam" id="PF00884"/>
    </source>
</evidence>
<name>A0A246JNW1_9SPHN</name>
<keyword evidence="1" id="KW-0472">Membrane</keyword>
<feature type="domain" description="Sulfatase N-terminal" evidence="2">
    <location>
        <begin position="303"/>
        <end position="498"/>
    </location>
</feature>
<accession>A0A246JNW1</accession>
<evidence type="ECO:0000313" key="3">
    <source>
        <dbReference type="EMBL" id="OWQ94520.1"/>
    </source>
</evidence>
<feature type="transmembrane region" description="Helical" evidence="1">
    <location>
        <begin position="33"/>
        <end position="50"/>
    </location>
</feature>
<dbReference type="EMBL" id="NISK01000004">
    <property type="protein sequence ID" value="OWQ94520.1"/>
    <property type="molecule type" value="Genomic_DNA"/>
</dbReference>
<feature type="transmembrane region" description="Helical" evidence="1">
    <location>
        <begin position="148"/>
        <end position="165"/>
    </location>
</feature>
<evidence type="ECO:0000256" key="1">
    <source>
        <dbReference type="SAM" id="Phobius"/>
    </source>
</evidence>
<dbReference type="Proteomes" id="UP000197361">
    <property type="component" value="Unassembled WGS sequence"/>
</dbReference>
<dbReference type="AlphaFoldDB" id="A0A246JNW1"/>
<feature type="transmembrane region" description="Helical" evidence="1">
    <location>
        <begin position="70"/>
        <end position="92"/>
    </location>
</feature>
<dbReference type="SUPFAM" id="SSF53649">
    <property type="entry name" value="Alkaline phosphatase-like"/>
    <property type="match status" value="1"/>
</dbReference>